<dbReference type="AlphaFoldDB" id="X1VRH7"/>
<gene>
    <name evidence="1" type="ORF">S12H4_54666</name>
</gene>
<comment type="caution">
    <text evidence="1">The sequence shown here is derived from an EMBL/GenBank/DDBJ whole genome shotgun (WGS) entry which is preliminary data.</text>
</comment>
<organism evidence="1">
    <name type="scientific">marine sediment metagenome</name>
    <dbReference type="NCBI Taxonomy" id="412755"/>
    <lineage>
        <taxon>unclassified sequences</taxon>
        <taxon>metagenomes</taxon>
        <taxon>ecological metagenomes</taxon>
    </lineage>
</organism>
<name>X1VRH7_9ZZZZ</name>
<feature type="non-terminal residue" evidence="1">
    <location>
        <position position="105"/>
    </location>
</feature>
<reference evidence="1" key="1">
    <citation type="journal article" date="2014" name="Front. Microbiol.">
        <title>High frequency of phylogenetically diverse reductive dehalogenase-homologous genes in deep subseafloor sedimentary metagenomes.</title>
        <authorList>
            <person name="Kawai M."/>
            <person name="Futagami T."/>
            <person name="Toyoda A."/>
            <person name="Takaki Y."/>
            <person name="Nishi S."/>
            <person name="Hori S."/>
            <person name="Arai W."/>
            <person name="Tsubouchi T."/>
            <person name="Morono Y."/>
            <person name="Uchiyama I."/>
            <person name="Ito T."/>
            <person name="Fujiyama A."/>
            <person name="Inagaki F."/>
            <person name="Takami H."/>
        </authorList>
    </citation>
    <scope>NUCLEOTIDE SEQUENCE</scope>
    <source>
        <strain evidence="1">Expedition CK06-06</strain>
    </source>
</reference>
<evidence type="ECO:0000313" key="1">
    <source>
        <dbReference type="EMBL" id="GAJ12100.1"/>
    </source>
</evidence>
<proteinExistence type="predicted"/>
<dbReference type="EMBL" id="BARW01034970">
    <property type="protein sequence ID" value="GAJ12100.1"/>
    <property type="molecule type" value="Genomic_DNA"/>
</dbReference>
<accession>X1VRH7</accession>
<protein>
    <submittedName>
        <fullName evidence="1">Uncharacterized protein</fullName>
    </submittedName>
</protein>
<sequence length="105" mass="11952">MFRRGTLTQLQAGFELKKMGVRSDTVQKQILKLSETLADRGTLDELRRRDKITHAQWSKHIAALGFPEATVDMLYKAVSRLLDPATLIPAMHRGFINRVDCSKEL</sequence>